<dbReference type="Proteomes" id="UP000001058">
    <property type="component" value="Unassembled WGS sequence"/>
</dbReference>
<name>D8U2H4_VOLCA</name>
<dbReference type="GO" id="GO:0007338">
    <property type="term" value="P:single fertilization"/>
    <property type="evidence" value="ECO:0007669"/>
    <property type="project" value="UniProtKB-KW"/>
</dbReference>
<comment type="similarity">
    <text evidence="2">Belongs to the HAP2/GCS1 family.</text>
</comment>
<evidence type="ECO:0000256" key="5">
    <source>
        <dbReference type="ARBA" id="ARBA00022729"/>
    </source>
</evidence>
<keyword evidence="8 12" id="KW-0472">Membrane</keyword>
<evidence type="ECO:0000256" key="6">
    <source>
        <dbReference type="ARBA" id="ARBA00022989"/>
    </source>
</evidence>
<feature type="region of interest" description="Disordered" evidence="11">
    <location>
        <begin position="1074"/>
        <end position="1107"/>
    </location>
</feature>
<dbReference type="PANTHER" id="PTHR31764:SF0">
    <property type="entry name" value="GENERATIVE CELL SPECIFIC-1_HAP2 DOMAIN-CONTAINING PROTEIN"/>
    <property type="match status" value="1"/>
</dbReference>
<evidence type="ECO:0000256" key="8">
    <source>
        <dbReference type="ARBA" id="ARBA00023136"/>
    </source>
</evidence>
<evidence type="ECO:0000313" key="14">
    <source>
        <dbReference type="EMBL" id="EFJ46134.1"/>
    </source>
</evidence>
<dbReference type="KEGG" id="vcn:VOLCADRAFT_105708"/>
<dbReference type="eggNOG" id="ENOG502QREH">
    <property type="taxonomic scope" value="Eukaryota"/>
</dbReference>
<evidence type="ECO:0000256" key="2">
    <source>
        <dbReference type="ARBA" id="ARBA00010929"/>
    </source>
</evidence>
<gene>
    <name evidence="14" type="ORF">VOLCADRAFT_105708</name>
</gene>
<dbReference type="RefSeq" id="XP_002952884.1">
    <property type="nucleotide sequence ID" value="XM_002952838.1"/>
</dbReference>
<evidence type="ECO:0000256" key="12">
    <source>
        <dbReference type="SAM" id="Phobius"/>
    </source>
</evidence>
<evidence type="ECO:0000256" key="11">
    <source>
        <dbReference type="SAM" id="MobiDB-lite"/>
    </source>
</evidence>
<keyword evidence="6 12" id="KW-1133">Transmembrane helix</keyword>
<keyword evidence="4 12" id="KW-0812">Transmembrane</keyword>
<evidence type="ECO:0000256" key="10">
    <source>
        <dbReference type="ARBA" id="ARBA00023279"/>
    </source>
</evidence>
<keyword evidence="15" id="KW-1185">Reference proteome</keyword>
<dbReference type="SMR" id="D8U2H4"/>
<dbReference type="OrthoDB" id="272303at2759"/>
<feature type="transmembrane region" description="Helical" evidence="12">
    <location>
        <begin position="724"/>
        <end position="747"/>
    </location>
</feature>
<keyword evidence="5" id="KW-0732">Signal</keyword>
<keyword evidence="10" id="KW-0278">Fertilization</keyword>
<comment type="subcellular location">
    <subcellularLocation>
        <location evidence="1">Cell membrane</location>
        <topology evidence="1">Single-pass type I membrane protein</topology>
    </subcellularLocation>
</comment>
<feature type="region of interest" description="Disordered" evidence="11">
    <location>
        <begin position="872"/>
        <end position="962"/>
    </location>
</feature>
<dbReference type="AlphaFoldDB" id="D8U2H4"/>
<dbReference type="GeneID" id="9627619"/>
<dbReference type="InterPro" id="IPR040326">
    <property type="entry name" value="HAP2/GCS1"/>
</dbReference>
<feature type="domain" description="Generative cell specific-1/HAP2" evidence="13">
    <location>
        <begin position="149"/>
        <end position="717"/>
    </location>
</feature>
<protein>
    <recommendedName>
        <fullName evidence="13">Generative cell specific-1/HAP2 domain-containing protein</fullName>
    </recommendedName>
</protein>
<feature type="region of interest" description="Disordered" evidence="11">
    <location>
        <begin position="772"/>
        <end position="832"/>
    </location>
</feature>
<proteinExistence type="inferred from homology"/>
<evidence type="ECO:0000256" key="1">
    <source>
        <dbReference type="ARBA" id="ARBA00004251"/>
    </source>
</evidence>
<feature type="compositionally biased region" description="Basic residues" evidence="11">
    <location>
        <begin position="1080"/>
        <end position="1089"/>
    </location>
</feature>
<evidence type="ECO:0000256" key="4">
    <source>
        <dbReference type="ARBA" id="ARBA00022692"/>
    </source>
</evidence>
<dbReference type="PANTHER" id="PTHR31764">
    <property type="entry name" value="PROTEIN HAPLESS 2"/>
    <property type="match status" value="1"/>
</dbReference>
<evidence type="ECO:0000259" key="13">
    <source>
        <dbReference type="Pfam" id="PF10699"/>
    </source>
</evidence>
<dbReference type="Pfam" id="PF10699">
    <property type="entry name" value="HAP2-GCS1"/>
    <property type="match status" value="1"/>
</dbReference>
<evidence type="ECO:0000256" key="9">
    <source>
        <dbReference type="ARBA" id="ARBA00023157"/>
    </source>
</evidence>
<dbReference type="InParanoid" id="D8U2H4"/>
<dbReference type="EMBL" id="GL378353">
    <property type="protein sequence ID" value="EFJ46134.1"/>
    <property type="molecule type" value="Genomic_DNA"/>
</dbReference>
<keyword evidence="9" id="KW-1015">Disulfide bond</keyword>
<dbReference type="InterPro" id="IPR018928">
    <property type="entry name" value="HAP2/GCS1_dom"/>
</dbReference>
<reference evidence="14 15" key="1">
    <citation type="journal article" date="2010" name="Science">
        <title>Genomic analysis of organismal complexity in the multicellular green alga Volvox carteri.</title>
        <authorList>
            <person name="Prochnik S.E."/>
            <person name="Umen J."/>
            <person name="Nedelcu A.M."/>
            <person name="Hallmann A."/>
            <person name="Miller S.M."/>
            <person name="Nishii I."/>
            <person name="Ferris P."/>
            <person name="Kuo A."/>
            <person name="Mitros T."/>
            <person name="Fritz-Laylin L.K."/>
            <person name="Hellsten U."/>
            <person name="Chapman J."/>
            <person name="Simakov O."/>
            <person name="Rensing S.A."/>
            <person name="Terry A."/>
            <person name="Pangilinan J."/>
            <person name="Kapitonov V."/>
            <person name="Jurka J."/>
            <person name="Salamov A."/>
            <person name="Shapiro H."/>
            <person name="Schmutz J."/>
            <person name="Grimwood J."/>
            <person name="Lindquist E."/>
            <person name="Lucas S."/>
            <person name="Grigoriev I.V."/>
            <person name="Schmitt R."/>
            <person name="Kirk D."/>
            <person name="Rokhsar D.S."/>
        </authorList>
    </citation>
    <scope>NUCLEOTIDE SEQUENCE [LARGE SCALE GENOMIC DNA]</scope>
    <source>
        <strain evidence="15">f. Nagariensis / Eve</strain>
    </source>
</reference>
<evidence type="ECO:0000256" key="7">
    <source>
        <dbReference type="ARBA" id="ARBA00023121"/>
    </source>
</evidence>
<dbReference type="GO" id="GO:0005886">
    <property type="term" value="C:plasma membrane"/>
    <property type="evidence" value="ECO:0007669"/>
    <property type="project" value="UniProtKB-SubCell"/>
</dbReference>
<feature type="compositionally biased region" description="Polar residues" evidence="11">
    <location>
        <begin position="787"/>
        <end position="802"/>
    </location>
</feature>
<feature type="compositionally biased region" description="Polar residues" evidence="11">
    <location>
        <begin position="810"/>
        <end position="832"/>
    </location>
</feature>
<dbReference type="GO" id="GO:0008289">
    <property type="term" value="F:lipid binding"/>
    <property type="evidence" value="ECO:0007669"/>
    <property type="project" value="UniProtKB-KW"/>
</dbReference>
<accession>D8U2H4</accession>
<feature type="compositionally biased region" description="Polar residues" evidence="11">
    <location>
        <begin position="899"/>
        <end position="912"/>
    </location>
</feature>
<dbReference type="STRING" id="3068.D8U2H4"/>
<sequence>MLVLDSTLVLNSTLVFDSTLVLDSTLVFDSTLVLDSTLVFDAAQLPPLTLVCTIAACTGAIAGFCVAVPAVHCIWPSSQPARQGFLPTKRHILQSRTGSTCSSMQMLNLRVRVGLCVILSLLWASKVYGEVLAAGKLEKCVRDGVTEVVQCSDKLVITVTVANGQTLKTEELDLTVLCVNSPTGECPCPCNAAVDEDCSCRDLAAPMKVTITKSLLWASYPLTFVQQFNWKPVEIIQYTNSKKCRDGDYEQYPTCPYYYDGKDKVPDSQGFCCQCSSGEVWDDTFGDLKYRTRANLNCDFRLGMLIGIYPAAAHCVQLDRFNFAVSTRVGLGYNVGPPSLNFEIYVNIEIPTIPAGWSPRVNGTSSVSVNATTLSNGTLNTSQNTFVMRYETLTLSPSIPLAVSKTKMVSVKLLGDLAMYTMLPTFGHQMLMLPLYDIGNRSTWMLVDKSLISLDGRTCDKIGTSFSAFRYQPSGCHRAVSTCLKGQLKDLYDEDMDRIKKGRAPLYMVSQYPGYEQASFTAGKFGNETVFLLPVTSQSQSVLTLTVSADKLRLITNRSPGKISDVQLCRFGNASHCGFFEAGNRGYIRLNVTNTGRLDADYTVAVTNCSSNIRPIEARMIAVSAGRTAPLWPPIEVYVEDTENKTRSCSVLLYDSTGGIADQTEMSFSTNQTDFGPTPTGGFNGTGDSLARLEKDLTCDEACTNPINVWCIVVKRCWSKLFRLFGFMGGLFGGLGLLALAIKYGWLAALFGMCCNRAGSGDGGGANGWFNKSGDGVNTDNGGGTQMGNNKQPMPPMHQNNVYYGDGKQRPSSAQSLYNPNDPSKRMSNTNSIRYDARSGGRLQDTMGGLRATQRTEASRQSWFNPAAWAMRPSSRAGSLTGSVANGRATGLSVPGGSQRASMDGSRSSQWLQMPHRSWLSPSTWGGAARPSSRAGSITGSVANGFKPPGTEDGPRPSHQSSRSTWLNLATWASSVLTINLAKPGHMGILGIYYDPQSGSRMGGIPGSPWPTQSLIPWTGGTKSRQSWFNPAAWGMWLSSRAMSKARRAATADATSVLVRSSYVGPRSSQEDAVAQQHWFGRRGRLRSRRQQDSGAKPGKQAAPMCGSADHDQLLLSDSSWTRPRAQHHNIVTVGETLSHRDLADTTKETLAVTRIREIRDLPPKAPLPRRKRVNLRYCYR</sequence>
<evidence type="ECO:0000256" key="3">
    <source>
        <dbReference type="ARBA" id="ARBA00022475"/>
    </source>
</evidence>
<keyword evidence="3" id="KW-1003">Cell membrane</keyword>
<organism evidence="15">
    <name type="scientific">Volvox carteri f. nagariensis</name>
    <dbReference type="NCBI Taxonomy" id="3068"/>
    <lineage>
        <taxon>Eukaryota</taxon>
        <taxon>Viridiplantae</taxon>
        <taxon>Chlorophyta</taxon>
        <taxon>core chlorophytes</taxon>
        <taxon>Chlorophyceae</taxon>
        <taxon>CS clade</taxon>
        <taxon>Chlamydomonadales</taxon>
        <taxon>Volvocaceae</taxon>
        <taxon>Volvox</taxon>
    </lineage>
</organism>
<keyword evidence="7" id="KW-0446">Lipid-binding</keyword>
<evidence type="ECO:0000313" key="15">
    <source>
        <dbReference type="Proteomes" id="UP000001058"/>
    </source>
</evidence>